<dbReference type="Proteomes" id="UP000441333">
    <property type="component" value="Unassembled WGS sequence"/>
</dbReference>
<comment type="caution">
    <text evidence="1">The sequence shown here is derived from an EMBL/GenBank/DDBJ whole genome shotgun (WGS) entry which is preliminary data.</text>
</comment>
<dbReference type="Pfam" id="PF13585">
    <property type="entry name" value="CHU_C"/>
    <property type="match status" value="1"/>
</dbReference>
<dbReference type="EMBL" id="WAAT01000050">
    <property type="protein sequence ID" value="KAB1067229.1"/>
    <property type="molecule type" value="Genomic_DNA"/>
</dbReference>
<keyword evidence="2" id="KW-1185">Reference proteome</keyword>
<reference evidence="1 2" key="1">
    <citation type="submission" date="2019-09" db="EMBL/GenBank/DDBJ databases">
        <authorList>
            <person name="Cao W.R."/>
        </authorList>
    </citation>
    <scope>NUCLEOTIDE SEQUENCE [LARGE SCALE GENOMIC DNA]</scope>
    <source>
        <strain evidence="1 2">B1N29</strain>
    </source>
</reference>
<dbReference type="InterPro" id="IPR049804">
    <property type="entry name" value="Choice_anch_L"/>
</dbReference>
<protein>
    <submittedName>
        <fullName evidence="1">T9SS type B sorting domain-containing protein</fullName>
    </submittedName>
</protein>
<dbReference type="NCBIfam" id="NF038133">
    <property type="entry name" value="choice_anch_L"/>
    <property type="match status" value="1"/>
</dbReference>
<gene>
    <name evidence="1" type="ORF">F6U93_12485</name>
</gene>
<proteinExistence type="predicted"/>
<name>A0A6N6M9P2_9FLAO</name>
<accession>A0A6N6M9P2</accession>
<organism evidence="1 2">
    <name type="scientific">Pseudotamlana haliotis</name>
    <dbReference type="NCBI Taxonomy" id="2614804"/>
    <lineage>
        <taxon>Bacteria</taxon>
        <taxon>Pseudomonadati</taxon>
        <taxon>Bacteroidota</taxon>
        <taxon>Flavobacteriia</taxon>
        <taxon>Flavobacteriales</taxon>
        <taxon>Flavobacteriaceae</taxon>
        <taxon>Pseudotamlana</taxon>
    </lineage>
</organism>
<dbReference type="RefSeq" id="WP_150940315.1">
    <property type="nucleotide sequence ID" value="NZ_WAAT01000050.1"/>
</dbReference>
<evidence type="ECO:0000313" key="1">
    <source>
        <dbReference type="EMBL" id="KAB1067229.1"/>
    </source>
</evidence>
<dbReference type="InterPro" id="IPR026341">
    <property type="entry name" value="T9SS_type_B"/>
</dbReference>
<dbReference type="NCBIfam" id="TIGR04131">
    <property type="entry name" value="Bac_Flav_CTERM"/>
    <property type="match status" value="1"/>
</dbReference>
<sequence>MRFTHLILFTLLCSNYMFSQRITVDDTVDLTTLIKDNFVDGCVDISNINSPVNGTTSGFSSYAYFERGSSNFPFSHGIMLSTGGAASGGNSEITPTLSEGSTAWGTDPDLEAALGTNNTHLNATAIEFDFVSISNQFQFNYLLASEEYFDTFPCQVSDGFVFLIKEAGTSDPFQNIALIPNSNIPVNTQTVHDEIFGVCPAENSQYFEGYNVGDTNYNGRTTVLTASGTIKPNVNYRIKLIIADQQNNEFDSAVFIEGDSFRVLDLGDDISTCEASVDIDANINNPAASYAWYLNNNLIPGSVKPIHNATQNGTYRVEVAVQVNGSICIEQDEIEIVLNTVEPMNNLSDYALCDNIGGHGTQEFDLSNKDSEVAANSPFVNFDFSYHLSETDARNNRNPITSPITNTSPSQPIYIRVFDIDGNCYAYSSFNIVVNPLPTFVKPTPLEICDSDDTPDGFAVIDLHTKTDEIKNGNDDLYITYHYSESDAIAGINTIPTPYQNTTTPYEQVFARVVNRNTRCVSTTSLDINIQISPVVNRTDPQYINACDTDLDGHAFFDLTEVLPNILNGLTGVTTTFHASYTDAQSGTNPVADETNYEFTNGLDEPGFTLMFLRVEDPSTGCASVVPFEIHTNLLLTGTDTGDFAICDEDDDDTNTAEFNLLSVETFIANDLPYPITVEFYETEEDRTNGNSIDKNQFFEATSPHKLFIKISDGGCAEEAEINLRVNPILLFDNLTPLTYCDDDDDGFVSIDLQSLNETLTNSNPNFTVTYFKDEISAENNDTSQRLPQFYTNTIPITTLYARIATVGSTGCSTVNEFQIAVITAPSTNEPNDVIICDNDQDGFSIIDLNGKIPEIVSDTSGLDIDFFTSLNDAQNKTNEIPEAERNAFNTDTQTIFVRIEDIVSSTGCFAIESFEAIVNTLPIFPVISNYQICESSGASVSDFYLHEKDSEILNEQTGKEVFYFEDAAHTIVIPKYNVYQNKSRMQTIYVRVENITDPTCFGETTFILQVSPDPIYNPIEDYLVCDDKSNDGIHEFNLDEKANEIRAGLTDVLNISFHETRVDAENNSNVLPSKYTNKDSNQKIYVRIESDDSLCYVIEEIGITITPAPEVTDALPITNCDIDYDGITNFDLTTADFDILDRFETNLIINYFNELSDINHDDGLDNTNEIPNPSNFSSSTKTVYIKVANILTKCFSIIPVELIVNLPPPTNNIGSYPICDNATKTFDLNSIDPVIVDDPSTVNIAYYNTFADAENNSNALNTTYNYTTNSHTIFAKVSNSATGCFYIQSFDLIINPNPIAHTPPNLMYCDDDFDGVLAFDLSENTTPILGAQDPTQFKVSYYTTLNDAETNTEALNLNYSAYDGETIYARIENNTTGCFSTTQFNTIVYPLPIIPIEDTVTLCLDSYPLYIDAYTGDPGDTYLWSTAVNASANNSTLSEIAVTPSQLGSYTVTVTTPNNCSYTKNFTVIESEQAEITFTSTVDFSDPNSISVDINMNRIGDYVYILDGGTPQNSNVFENVSFGNHVVTVRDLNGCTDVTQDVFVFDIPKFFTPNNDSYYDTWHIIGADQLPGSLVNIYNRQGKLLKTLHHSSPGWDGTYNGENMPTDDYWFVAKIVQNNSENEIKGHFTLKR</sequence>
<evidence type="ECO:0000313" key="2">
    <source>
        <dbReference type="Proteomes" id="UP000441333"/>
    </source>
</evidence>